<keyword evidence="1" id="KW-1133">Transmembrane helix</keyword>
<feature type="transmembrane region" description="Helical" evidence="1">
    <location>
        <begin position="82"/>
        <end position="104"/>
    </location>
</feature>
<organism evidence="2 3">
    <name type="scientific">Pseudarthrobacter humi</name>
    <dbReference type="NCBI Taxonomy" id="2952523"/>
    <lineage>
        <taxon>Bacteria</taxon>
        <taxon>Bacillati</taxon>
        <taxon>Actinomycetota</taxon>
        <taxon>Actinomycetes</taxon>
        <taxon>Micrococcales</taxon>
        <taxon>Micrococcaceae</taxon>
        <taxon>Pseudarthrobacter</taxon>
    </lineage>
</organism>
<evidence type="ECO:0008006" key="4">
    <source>
        <dbReference type="Google" id="ProtNLM"/>
    </source>
</evidence>
<feature type="transmembrane region" description="Helical" evidence="1">
    <location>
        <begin position="27"/>
        <end position="48"/>
    </location>
</feature>
<proteinExistence type="predicted"/>
<dbReference type="EMBL" id="JANCLV010000001">
    <property type="protein sequence ID" value="MCP8998461.1"/>
    <property type="molecule type" value="Genomic_DNA"/>
</dbReference>
<evidence type="ECO:0000313" key="3">
    <source>
        <dbReference type="Proteomes" id="UP001524318"/>
    </source>
</evidence>
<dbReference type="Proteomes" id="UP001524318">
    <property type="component" value="Unassembled WGS sequence"/>
</dbReference>
<dbReference type="RefSeq" id="WP_254747135.1">
    <property type="nucleotide sequence ID" value="NZ_JANCLV010000001.1"/>
</dbReference>
<keyword evidence="1" id="KW-0472">Membrane</keyword>
<gene>
    <name evidence="2" type="ORF">NFC73_01740</name>
</gene>
<accession>A0ABT1LK24</accession>
<evidence type="ECO:0000256" key="1">
    <source>
        <dbReference type="SAM" id="Phobius"/>
    </source>
</evidence>
<sequence>MEDSAGTQPSGLPEARKPDLVKFARPALIAGSAVAVVCVALLVIILFLDTFNATVYSVGGKNIQDATDEAQDIRSLYAGARIGGIILLVVSLLAAVGGAVVLYLRRGTVEVGDDGDEDVDLEDLTGR</sequence>
<evidence type="ECO:0000313" key="2">
    <source>
        <dbReference type="EMBL" id="MCP8998461.1"/>
    </source>
</evidence>
<reference evidence="2 3" key="1">
    <citation type="submission" date="2022-06" db="EMBL/GenBank/DDBJ databases">
        <title>Pseudarthrobacter sp. strain RMG13 Genome sequencing and assembly.</title>
        <authorList>
            <person name="Kim I."/>
        </authorList>
    </citation>
    <scope>NUCLEOTIDE SEQUENCE [LARGE SCALE GENOMIC DNA]</scope>
    <source>
        <strain evidence="2 3">RMG13</strain>
    </source>
</reference>
<keyword evidence="1" id="KW-0812">Transmembrane</keyword>
<protein>
    <recommendedName>
        <fullName evidence="4">Dinucleotide-utilizing enzyme</fullName>
    </recommendedName>
</protein>
<keyword evidence="3" id="KW-1185">Reference proteome</keyword>
<name>A0ABT1LK24_9MICC</name>
<comment type="caution">
    <text evidence="2">The sequence shown here is derived from an EMBL/GenBank/DDBJ whole genome shotgun (WGS) entry which is preliminary data.</text>
</comment>